<dbReference type="Proteomes" id="UP000243591">
    <property type="component" value="Chromosome"/>
</dbReference>
<dbReference type="EMBL" id="CP023483">
    <property type="protein sequence ID" value="ATF25758.1"/>
    <property type="molecule type" value="Genomic_DNA"/>
</dbReference>
<accession>A0A291BX06</accession>
<dbReference type="Gene3D" id="2.60.40.4170">
    <property type="match status" value="1"/>
</dbReference>
<name>A0A291BX06_BROTH</name>
<dbReference type="AlphaFoldDB" id="A0A291BX06"/>
<dbReference type="OrthoDB" id="2138699at2"/>
<organism evidence="3 4">
    <name type="scientific">Brochothrix thermosphacta</name>
    <name type="common">Microbacterium thermosphactum</name>
    <dbReference type="NCBI Taxonomy" id="2756"/>
    <lineage>
        <taxon>Bacteria</taxon>
        <taxon>Bacillati</taxon>
        <taxon>Bacillota</taxon>
        <taxon>Bacilli</taxon>
        <taxon>Bacillales</taxon>
        <taxon>Listeriaceae</taxon>
        <taxon>Brochothrix</taxon>
    </lineage>
</organism>
<evidence type="ECO:0000313" key="3">
    <source>
        <dbReference type="EMBL" id="ATF25758.1"/>
    </source>
</evidence>
<sequence>MKKIGMGLLLLMAVVGLAACNNDDNKKETVEKEKVGQSDSKKETEKTDDASQPSTDEKKVTENKNTKEEKTEDMFNSLRSEVKDTMSAEKVKTIFTDTEAKAIKREDTIVSINGFELDEVTDFHSDFEIPFKGNTDKGGVVLAEFTVENKGKEPVYFTPSINLTFTGATNSYSSTKSLLSDESKDFSSMVTSKKFKINAGEKVTGNAAYAIDLAGLEKIEKEGLITAEVPAAFSKEDSFKREDMIGEDELVNLAMNEKGSDKNTSEAKLYKDKVTLENWGEKTLLQENTALNKKEKIGKTEVTLEGYQFTEFKPNEDKASRFSSFENGVVLLTAKFKLDNQGDYDISLTSSSSTLLVNNGSQKTLSEGMLVKSPASGKLEQGKSGDWIQVFVLDKEQYDKIWKDKSFVLETRLLDYDTSASIEKGKTATFEWKK</sequence>
<evidence type="ECO:0000256" key="2">
    <source>
        <dbReference type="SAM" id="SignalP"/>
    </source>
</evidence>
<dbReference type="PROSITE" id="PS51257">
    <property type="entry name" value="PROKAR_LIPOPROTEIN"/>
    <property type="match status" value="1"/>
</dbReference>
<proteinExistence type="predicted"/>
<dbReference type="Pfam" id="PF16781">
    <property type="entry name" value="DUF5068"/>
    <property type="match status" value="1"/>
</dbReference>
<protein>
    <submittedName>
        <fullName evidence="3">DUF5068 domain-containing protein</fullName>
    </submittedName>
</protein>
<feature type="compositionally biased region" description="Basic and acidic residues" evidence="1">
    <location>
        <begin position="23"/>
        <end position="73"/>
    </location>
</feature>
<evidence type="ECO:0000313" key="4">
    <source>
        <dbReference type="Proteomes" id="UP000243591"/>
    </source>
</evidence>
<dbReference type="KEGG" id="bths:CNY62_04765"/>
<reference evidence="3 4" key="1">
    <citation type="submission" date="2017-09" db="EMBL/GenBank/DDBJ databases">
        <title>Complete Genome Sequences of Two Strains of the Meat Spoilage Bacterium Brochothrix thermosphacta Isolated from Ground Chicken.</title>
        <authorList>
            <person name="Paoli G.C."/>
            <person name="Wijey C."/>
            <person name="Chen C.-Y."/>
            <person name="Nguyen L."/>
            <person name="Yan X."/>
            <person name="Irwin P.L."/>
        </authorList>
    </citation>
    <scope>NUCLEOTIDE SEQUENCE [LARGE SCALE GENOMIC DNA]</scope>
    <source>
        <strain evidence="3 4">BI</strain>
    </source>
</reference>
<keyword evidence="2" id="KW-0732">Signal</keyword>
<keyword evidence="4" id="KW-1185">Reference proteome</keyword>
<feature type="signal peptide" evidence="2">
    <location>
        <begin position="1"/>
        <end position="18"/>
    </location>
</feature>
<feature type="chain" id="PRO_5038617812" evidence="2">
    <location>
        <begin position="19"/>
        <end position="434"/>
    </location>
</feature>
<evidence type="ECO:0000256" key="1">
    <source>
        <dbReference type="SAM" id="MobiDB-lite"/>
    </source>
</evidence>
<feature type="region of interest" description="Disordered" evidence="1">
    <location>
        <begin position="21"/>
        <end position="73"/>
    </location>
</feature>
<gene>
    <name evidence="3" type="ORF">CNY62_04765</name>
</gene>
<dbReference type="InterPro" id="IPR031888">
    <property type="entry name" value="DUF5068"/>
</dbReference>
<dbReference type="RefSeq" id="WP_081312070.1">
    <property type="nucleotide sequence ID" value="NZ_CP023483.1"/>
</dbReference>